<reference evidence="1" key="1">
    <citation type="submission" date="2023-04" db="EMBL/GenBank/DDBJ databases">
        <authorList>
            <consortium name="ELIXIR-Norway"/>
        </authorList>
    </citation>
    <scope>NUCLEOTIDE SEQUENCE [LARGE SCALE GENOMIC DNA]</scope>
</reference>
<dbReference type="Proteomes" id="UP001176941">
    <property type="component" value="Unassembled WGS sequence"/>
</dbReference>
<name>A0ABN8XI49_RANTA</name>
<evidence type="ECO:0000313" key="2">
    <source>
        <dbReference type="Proteomes" id="UP001176941"/>
    </source>
</evidence>
<comment type="caution">
    <text evidence="1">The sequence shown here is derived from an EMBL/GenBank/DDBJ whole genome shotgun (WGS) entry which is preliminary data.</text>
</comment>
<sequence length="79" mass="9000">MPCRGADIQRTILEYIQEYCTYMSACVPCTSPSRCLCRHELVAQQPDTRPVQLLRLDREYTVCCCAAMERRLAASCGCF</sequence>
<evidence type="ECO:0000313" key="1">
    <source>
        <dbReference type="EMBL" id="CAI9149059.1"/>
    </source>
</evidence>
<proteinExistence type="predicted"/>
<protein>
    <submittedName>
        <fullName evidence="1">Uncharacterized protein</fullName>
    </submittedName>
</protein>
<organism evidence="1 2">
    <name type="scientific">Rangifer tarandus platyrhynchus</name>
    <name type="common">Svalbard reindeer</name>
    <dbReference type="NCBI Taxonomy" id="3082113"/>
    <lineage>
        <taxon>Eukaryota</taxon>
        <taxon>Metazoa</taxon>
        <taxon>Chordata</taxon>
        <taxon>Craniata</taxon>
        <taxon>Vertebrata</taxon>
        <taxon>Euteleostomi</taxon>
        <taxon>Mammalia</taxon>
        <taxon>Eutheria</taxon>
        <taxon>Laurasiatheria</taxon>
        <taxon>Artiodactyla</taxon>
        <taxon>Ruminantia</taxon>
        <taxon>Pecora</taxon>
        <taxon>Cervidae</taxon>
        <taxon>Odocoileinae</taxon>
        <taxon>Rangifer</taxon>
    </lineage>
</organism>
<dbReference type="EMBL" id="CATKSN020000098">
    <property type="protein sequence ID" value="CAI9149059.1"/>
    <property type="molecule type" value="Genomic_DNA"/>
</dbReference>
<accession>A0ABN8XI49</accession>
<keyword evidence="2" id="KW-1185">Reference proteome</keyword>
<gene>
    <name evidence="1" type="ORF">MRATA1EN1_LOCUS30677</name>
</gene>